<dbReference type="Proteomes" id="UP001302274">
    <property type="component" value="Unassembled WGS sequence"/>
</dbReference>
<evidence type="ECO:0000256" key="1">
    <source>
        <dbReference type="SAM" id="Coils"/>
    </source>
</evidence>
<evidence type="ECO:0000313" key="3">
    <source>
        <dbReference type="EMBL" id="MEA9356954.1"/>
    </source>
</evidence>
<feature type="transmembrane region" description="Helical" evidence="2">
    <location>
        <begin position="390"/>
        <end position="410"/>
    </location>
</feature>
<feature type="transmembrane region" description="Helical" evidence="2">
    <location>
        <begin position="351"/>
        <end position="378"/>
    </location>
</feature>
<name>A0ABU5VXA8_9BACT</name>
<keyword evidence="1" id="KW-0175">Coiled coil</keyword>
<reference evidence="3 4" key="1">
    <citation type="submission" date="2023-11" db="EMBL/GenBank/DDBJ databases">
        <title>A Novel Polar Bacteriovorax (B. antarcticus) Isolated from the Biocrust in Antarctica.</title>
        <authorList>
            <person name="Mun W."/>
            <person name="Choi S.Y."/>
            <person name="Mitchell R.J."/>
        </authorList>
    </citation>
    <scope>NUCLEOTIDE SEQUENCE [LARGE SCALE GENOMIC DNA]</scope>
    <source>
        <strain evidence="3 4">PP10</strain>
    </source>
</reference>
<evidence type="ECO:0000313" key="4">
    <source>
        <dbReference type="Proteomes" id="UP001302274"/>
    </source>
</evidence>
<gene>
    <name evidence="3" type="ORF">SHI21_12085</name>
</gene>
<proteinExistence type="predicted"/>
<feature type="coiled-coil region" evidence="1">
    <location>
        <begin position="114"/>
        <end position="141"/>
    </location>
</feature>
<comment type="caution">
    <text evidence="3">The sequence shown here is derived from an EMBL/GenBank/DDBJ whole genome shotgun (WGS) entry which is preliminary data.</text>
</comment>
<dbReference type="RefSeq" id="WP_323576848.1">
    <property type="nucleotide sequence ID" value="NZ_JAYGJQ010000002.1"/>
</dbReference>
<organism evidence="3 4">
    <name type="scientific">Bacteriovorax antarcticus</name>
    <dbReference type="NCBI Taxonomy" id="3088717"/>
    <lineage>
        <taxon>Bacteria</taxon>
        <taxon>Pseudomonadati</taxon>
        <taxon>Bdellovibrionota</taxon>
        <taxon>Bacteriovoracia</taxon>
        <taxon>Bacteriovoracales</taxon>
        <taxon>Bacteriovoracaceae</taxon>
        <taxon>Bacteriovorax</taxon>
    </lineage>
</organism>
<feature type="transmembrane region" description="Helical" evidence="2">
    <location>
        <begin position="73"/>
        <end position="94"/>
    </location>
</feature>
<accession>A0ABU5VXA8</accession>
<feature type="transmembrane region" description="Helical" evidence="2">
    <location>
        <begin position="140"/>
        <end position="160"/>
    </location>
</feature>
<keyword evidence="2" id="KW-0812">Transmembrane</keyword>
<sequence length="742" mass="76961">MLKLLYKTLLVSVLSGSLLLLDFSYKGAMINSAMAESVKTEKINDSDLMGTLTMTVVGVLAQRMYTYKPTVDIMLAAAGGAIFLAGEVLAFVGLKDVLKGMEEQITRDKAGNVNKEQIESIERLKKTYEEAKKTANQKKMLQMAAAAAFAAAAVAAYTMAAGDLAALSTCTAGIGTGLGLSKAVAAICQGYASNPASAAKAPPCYAELAACTASITTYQQSVMSYEMGRQSIGPSIPLLTKAVATEATLGVQLNTIPVVCLTDSKIMAVPVKACNLLVPNNVKGESSGRLLVEANAAVTYKALPAIYKRMFANETEFIELAKKGQSNSPQKSSDGMLSKITDFIFPQANAALFSAMGIASSLAISFILATSATIGPAIDMYMLIPQHRAIVWGILSALTFAATTSTNNVIAQIDSNIKKIDEILKAMYSMADGATGTQIAATTASPQIQSSLKPAINGAANAVNYEAVDLSKAVNGTLPCGTGEEGQKCKPFEDTVKDLPSYEGLNAESQLQLSSIMKTADGLSGTSTISAGALNNASKLAGQSNALKSAMDKARAATAAALKKSGSGFNIDAESKKLSDQMEKAVNDNLKKSGTTANGMAANLQGGRGFSGLAAANTSASDAAAKKAEADALAAALARAKGGAGANAININSGSSEKMDLGLTGVDNGSTGKMTAEELAAYNESAKKAAGNIDDYDIKNDISKDTGANLFELISNRYQQSGYPRLFKLKEAQPDPVQAVKK</sequence>
<keyword evidence="2" id="KW-1133">Transmembrane helix</keyword>
<dbReference type="EMBL" id="JAYGJQ010000002">
    <property type="protein sequence ID" value="MEA9356954.1"/>
    <property type="molecule type" value="Genomic_DNA"/>
</dbReference>
<keyword evidence="4" id="KW-1185">Reference proteome</keyword>
<evidence type="ECO:0000256" key="2">
    <source>
        <dbReference type="SAM" id="Phobius"/>
    </source>
</evidence>
<keyword evidence="2" id="KW-0472">Membrane</keyword>
<protein>
    <submittedName>
        <fullName evidence="3">Uncharacterized protein</fullName>
    </submittedName>
</protein>